<dbReference type="Pfam" id="PF00072">
    <property type="entry name" value="Response_reg"/>
    <property type="match status" value="1"/>
</dbReference>
<dbReference type="InterPro" id="IPR011006">
    <property type="entry name" value="CheY-like_superfamily"/>
</dbReference>
<keyword evidence="8 9" id="KW-0804">Transcription</keyword>
<keyword evidence="7 9" id="KW-0010">Activator</keyword>
<feature type="modified residue" description="4-aspartylphosphate" evidence="10">
    <location>
        <position position="56"/>
    </location>
</feature>
<dbReference type="InterPro" id="IPR001789">
    <property type="entry name" value="Sig_transdc_resp-reg_receiver"/>
</dbReference>
<dbReference type="PANTHER" id="PTHR45526">
    <property type="entry name" value="TRANSCRIPTIONAL REGULATORY PROTEIN DPIA"/>
    <property type="match status" value="1"/>
</dbReference>
<dbReference type="PANTHER" id="PTHR45526:SF1">
    <property type="entry name" value="TRANSCRIPTIONAL REGULATORY PROTEIN DCUR-RELATED"/>
    <property type="match status" value="1"/>
</dbReference>
<evidence type="ECO:0000256" key="1">
    <source>
        <dbReference type="ARBA" id="ARBA00004496"/>
    </source>
</evidence>
<evidence type="ECO:0000313" key="12">
    <source>
        <dbReference type="EMBL" id="MCA2018060.1"/>
    </source>
</evidence>
<dbReference type="SUPFAM" id="SSF52172">
    <property type="entry name" value="CheY-like"/>
    <property type="match status" value="1"/>
</dbReference>
<sequence>MTKISVMILEDDLRASYMLESTVNQDSDFTVVAVSESYAEALQQYSIFQPSLIFVDINLPDGHGIEFIQRMRKQGAQCDFIITTADRETSTVEKAVHLGVSDYLVKPIRISRVHQALNDYKAYREQLQSNTTVDQGDIDTLLRKTPQKDVRQTPKGIDATTLATLKTLLMESHLEEFSAEDIGERMQVSRITARRYLEFLESEGMVNLVLNYNTGGRPRRLYRLVS</sequence>
<comment type="caution">
    <text evidence="12">The sequence shown here is derived from an EMBL/GenBank/DDBJ whole genome shotgun (WGS) entry which is preliminary data.</text>
</comment>
<evidence type="ECO:0000256" key="2">
    <source>
        <dbReference type="ARBA" id="ARBA00022490"/>
    </source>
</evidence>
<evidence type="ECO:0000256" key="5">
    <source>
        <dbReference type="ARBA" id="ARBA00023015"/>
    </source>
</evidence>
<dbReference type="PIRSF" id="PIRSF006171">
    <property type="entry name" value="RR_citrat_malat"/>
    <property type="match status" value="1"/>
</dbReference>
<gene>
    <name evidence="12" type="ORF">LDJ79_18215</name>
</gene>
<feature type="domain" description="Response regulatory" evidence="11">
    <location>
        <begin position="5"/>
        <end position="121"/>
    </location>
</feature>
<evidence type="ECO:0000256" key="8">
    <source>
        <dbReference type="ARBA" id="ARBA00023163"/>
    </source>
</evidence>
<reference evidence="13" key="1">
    <citation type="submission" date="2023-07" db="EMBL/GenBank/DDBJ databases">
        <title>Molecular identification of indigenous halophilic bacteria isolated from red sea cost, biodegradation of synthetic dyes and assessment of degraded metabolite toxicity.</title>
        <authorList>
            <person name="Chaieb K."/>
            <person name="Altayb H.N."/>
        </authorList>
    </citation>
    <scope>NUCLEOTIDE SEQUENCE [LARGE SCALE GENOMIC DNA]</scope>
    <source>
        <strain evidence="13">K20</strain>
    </source>
</reference>
<dbReference type="SUPFAM" id="SSF46785">
    <property type="entry name" value="Winged helix' DNA-binding domain"/>
    <property type="match status" value="1"/>
</dbReference>
<dbReference type="InterPro" id="IPR024187">
    <property type="entry name" value="Sig_transdc_resp-reg_cit/mal"/>
</dbReference>
<evidence type="ECO:0000256" key="3">
    <source>
        <dbReference type="ARBA" id="ARBA00022553"/>
    </source>
</evidence>
<evidence type="ECO:0000313" key="13">
    <source>
        <dbReference type="Proteomes" id="UP001199044"/>
    </source>
</evidence>
<dbReference type="InterPro" id="IPR036390">
    <property type="entry name" value="WH_DNA-bd_sf"/>
</dbReference>
<evidence type="ECO:0000256" key="6">
    <source>
        <dbReference type="ARBA" id="ARBA00023125"/>
    </source>
</evidence>
<protein>
    <recommendedName>
        <fullName evidence="9">Transcriptional regulatory protein</fullName>
    </recommendedName>
</protein>
<keyword evidence="6 9" id="KW-0238">DNA-binding</keyword>
<dbReference type="PROSITE" id="PS50110">
    <property type="entry name" value="RESPONSE_REGULATORY"/>
    <property type="match status" value="1"/>
</dbReference>
<keyword evidence="13" id="KW-1185">Reference proteome</keyword>
<evidence type="ECO:0000259" key="11">
    <source>
        <dbReference type="PROSITE" id="PS50110"/>
    </source>
</evidence>
<keyword evidence="2 9" id="KW-0963">Cytoplasm</keyword>
<dbReference type="InterPro" id="IPR051271">
    <property type="entry name" value="2C-system_Tx_regulators"/>
</dbReference>
<dbReference type="Proteomes" id="UP001199044">
    <property type="component" value="Unassembled WGS sequence"/>
</dbReference>
<evidence type="ECO:0000256" key="4">
    <source>
        <dbReference type="ARBA" id="ARBA00023012"/>
    </source>
</evidence>
<keyword evidence="4 9" id="KW-0902">Two-component regulatory system</keyword>
<evidence type="ECO:0000256" key="10">
    <source>
        <dbReference type="PROSITE-ProRule" id="PRU00169"/>
    </source>
</evidence>
<dbReference type="Gene3D" id="3.40.50.2300">
    <property type="match status" value="1"/>
</dbReference>
<dbReference type="EMBL" id="JAIWIU010000147">
    <property type="protein sequence ID" value="MCA2018060.1"/>
    <property type="molecule type" value="Genomic_DNA"/>
</dbReference>
<dbReference type="RefSeq" id="WP_225251615.1">
    <property type="nucleotide sequence ID" value="NZ_CP152308.1"/>
</dbReference>
<name>A0ABS7YQV3_9VIBR</name>
<evidence type="ECO:0000256" key="9">
    <source>
        <dbReference type="PIRNR" id="PIRNR006171"/>
    </source>
</evidence>
<accession>A0ABS7YQV3</accession>
<keyword evidence="5 9" id="KW-0805">Transcription regulation</keyword>
<keyword evidence="3 10" id="KW-0597">Phosphoprotein</keyword>
<dbReference type="SMART" id="SM00448">
    <property type="entry name" value="REC"/>
    <property type="match status" value="1"/>
</dbReference>
<evidence type="ECO:0000256" key="7">
    <source>
        <dbReference type="ARBA" id="ARBA00023159"/>
    </source>
</evidence>
<comment type="subcellular location">
    <subcellularLocation>
        <location evidence="1 9">Cytoplasm</location>
    </subcellularLocation>
</comment>
<proteinExistence type="predicted"/>
<organism evidence="12 13">
    <name type="scientific">Vibrio tritonius</name>
    <dbReference type="NCBI Taxonomy" id="1435069"/>
    <lineage>
        <taxon>Bacteria</taxon>
        <taxon>Pseudomonadati</taxon>
        <taxon>Pseudomonadota</taxon>
        <taxon>Gammaproteobacteria</taxon>
        <taxon>Vibrionales</taxon>
        <taxon>Vibrionaceae</taxon>
        <taxon>Vibrio</taxon>
    </lineage>
</organism>